<accession>A0A6J5KP81</accession>
<reference evidence="2" key="1">
    <citation type="submission" date="2020-04" db="EMBL/GenBank/DDBJ databases">
        <authorList>
            <person name="Chiriac C."/>
            <person name="Salcher M."/>
            <person name="Ghai R."/>
            <person name="Kavagutti S V."/>
        </authorList>
    </citation>
    <scope>NUCLEOTIDE SEQUENCE</scope>
</reference>
<evidence type="ECO:0000256" key="1">
    <source>
        <dbReference type="SAM" id="MobiDB-lite"/>
    </source>
</evidence>
<organism evidence="2">
    <name type="scientific">uncultured Caudovirales phage</name>
    <dbReference type="NCBI Taxonomy" id="2100421"/>
    <lineage>
        <taxon>Viruses</taxon>
        <taxon>Duplodnaviria</taxon>
        <taxon>Heunggongvirae</taxon>
        <taxon>Uroviricota</taxon>
        <taxon>Caudoviricetes</taxon>
        <taxon>Peduoviridae</taxon>
        <taxon>Maltschvirus</taxon>
        <taxon>Maltschvirus maltsch</taxon>
    </lineage>
</organism>
<proteinExistence type="predicted"/>
<sequence length="145" mass="15622">MANRKQENDAAVAENVRPLDAPSKNSAPKGGTGMTPEETVIARKRADLEAANAYRTGVKRESARPVNPDGTAGERPSGEVLAERARVRPEAPTRNPRLGVRSAAQEKLANVLAEAKTAPRKKPALRVESDLGPRYGNPHKKADRK</sequence>
<feature type="region of interest" description="Disordered" evidence="1">
    <location>
        <begin position="1"/>
        <end position="41"/>
    </location>
</feature>
<dbReference type="EMBL" id="LR796174">
    <property type="protein sequence ID" value="CAB4123661.1"/>
    <property type="molecule type" value="Genomic_DNA"/>
</dbReference>
<evidence type="ECO:0000313" key="2">
    <source>
        <dbReference type="EMBL" id="CAB4123661.1"/>
    </source>
</evidence>
<protein>
    <submittedName>
        <fullName evidence="2">Uncharacterized protein</fullName>
    </submittedName>
</protein>
<feature type="region of interest" description="Disordered" evidence="1">
    <location>
        <begin position="54"/>
        <end position="145"/>
    </location>
</feature>
<feature type="compositionally biased region" description="Basic and acidic residues" evidence="1">
    <location>
        <begin position="81"/>
        <end position="91"/>
    </location>
</feature>
<gene>
    <name evidence="2" type="ORF">UFOVP46_69</name>
</gene>
<name>A0A6J5KP81_9CAUD</name>